<dbReference type="EC" id="3.4.16.4" evidence="6"/>
<feature type="domain" description="Penicillin-binding protein transpeptidase" evidence="29">
    <location>
        <begin position="450"/>
        <end position="693"/>
    </location>
</feature>
<evidence type="ECO:0000256" key="3">
    <source>
        <dbReference type="ARBA" id="ARBA00004752"/>
    </source>
</evidence>
<dbReference type="InterPro" id="IPR050396">
    <property type="entry name" value="Glycosyltr_51/Transpeptidase"/>
</dbReference>
<organism evidence="31 32">
    <name type="scientific">Bilifractor porci</name>
    <dbReference type="NCBI Taxonomy" id="2606636"/>
    <lineage>
        <taxon>Bacteria</taxon>
        <taxon>Bacillati</taxon>
        <taxon>Bacillota</taxon>
        <taxon>Clostridia</taxon>
        <taxon>Lachnospirales</taxon>
        <taxon>Lachnospiraceae</taxon>
        <taxon>Bilifractor</taxon>
    </lineage>
</organism>
<dbReference type="Pfam" id="PF00912">
    <property type="entry name" value="Transgly"/>
    <property type="match status" value="1"/>
</dbReference>
<evidence type="ECO:0000256" key="13">
    <source>
        <dbReference type="ARBA" id="ARBA00022692"/>
    </source>
</evidence>
<evidence type="ECO:0000313" key="31">
    <source>
        <dbReference type="EMBL" id="MST81841.1"/>
    </source>
</evidence>
<dbReference type="Proteomes" id="UP000466864">
    <property type="component" value="Unassembled WGS sequence"/>
</dbReference>
<evidence type="ECO:0000256" key="19">
    <source>
        <dbReference type="ARBA" id="ARBA00023136"/>
    </source>
</evidence>
<sequence>MDLGKAGVIAEGEALESSAPRVGYRVVVVLLRALLIAFLSFIILGICMAAGAYRGIIDDTPEISDANIMPMGFASFIYDKDGNEVRKLNSVNGNRVSVSLDDIPLNMQHAIVAIEDSRFYEHNGVDPHGMIRAVIVALSSGFSRSEGASTITQQLLKNNVFTDWMTETKIQRIERKIQEQYLAVELEKSLREAGEDPKAVILENYLNTVNFGNGAYGVQTAAQTYFGKNAKDLTLSECAVLAAIPQNPSQFNPILYPEENASRMHTVLEYMLEQNYITQDEYDEAMSDNVYDRIKENSASVSTEEEVYSYFVDELISQVKQDLMAQKGYTEAQANSAIYSGGLKIYSTEDPEVQSVMEDEFTNPDNFPEGSEVGLDWALTVDKADGSRVNYSREMLQTYFQEQGDENFDLNFSSQEEAQSYVDQYKAAVVGEGDTIVAERISFVPEPQACMTVIDQSTGEVRGIVGGRGEKTGSLTLDRATDSERQPGSTFKILSTYGPALERGEITLATTETDDQFNYSDGQEVKNADNTHHGTMTVRKAIETSNNVIAAKLITQITPEVGYDYLTRLGITTLDSDKDTTQSLALGGITNGVSNLELTAAYAAVANKGVYNKPVFYTKVTDRSGNVLLESASSGTKVFKESTAYLLTSAMEDVMKSGTGTQFQLDDSSIAVAGKTGTTDSYKDLVFVGYTPYYTCGIWTGYDTNEELSENERQYINTLWTNVMNRIHEGKAAKNFSVPDSVEEVSICSQSGLLAGTGCPVTTEYFAEGTAPTTVCTQHIPTPVPTVAPTVTPEVTQEASEGADAGTGTYGGTDGTGDTGGNIWQTIQNLFGGGDTSGTDTETGQ</sequence>
<comment type="catalytic activity">
    <reaction evidence="23">
        <text>Preferential cleavage: (Ac)2-L-Lys-D-Ala-|-D-Ala. Also transpeptidation of peptidyl-alanyl moieties that are N-acyl substituents of D-alanine.</text>
        <dbReference type="EC" id="3.4.16.4"/>
    </reaction>
</comment>
<keyword evidence="21" id="KW-0511">Multifunctional enzyme</keyword>
<dbReference type="GO" id="GO:0071555">
    <property type="term" value="P:cell wall organization"/>
    <property type="evidence" value="ECO:0007669"/>
    <property type="project" value="UniProtKB-KW"/>
</dbReference>
<dbReference type="SUPFAM" id="SSF53955">
    <property type="entry name" value="Lysozyme-like"/>
    <property type="match status" value="1"/>
</dbReference>
<keyword evidence="14" id="KW-0378">Hydrolase</keyword>
<keyword evidence="20" id="KW-0046">Antibiotic resistance</keyword>
<evidence type="ECO:0000256" key="21">
    <source>
        <dbReference type="ARBA" id="ARBA00023268"/>
    </source>
</evidence>
<evidence type="ECO:0000256" key="23">
    <source>
        <dbReference type="ARBA" id="ARBA00034000"/>
    </source>
</evidence>
<dbReference type="InterPro" id="IPR001264">
    <property type="entry name" value="Glyco_trans_51"/>
</dbReference>
<comment type="subcellular location">
    <subcellularLocation>
        <location evidence="2">Cell membrane</location>
        <topology evidence="2">Single-pass type II membrane protein</topology>
    </subcellularLocation>
</comment>
<feature type="region of interest" description="Disordered" evidence="27">
    <location>
        <begin position="796"/>
        <end position="816"/>
    </location>
</feature>
<evidence type="ECO:0000256" key="10">
    <source>
        <dbReference type="ARBA" id="ARBA00022670"/>
    </source>
</evidence>
<keyword evidence="9" id="KW-0121">Carboxypeptidase</keyword>
<feature type="transmembrane region" description="Helical" evidence="28">
    <location>
        <begin position="29"/>
        <end position="53"/>
    </location>
</feature>
<keyword evidence="12 31" id="KW-0808">Transferase</keyword>
<comment type="caution">
    <text evidence="31">The sequence shown here is derived from an EMBL/GenBank/DDBJ whole genome shotgun (WGS) entry which is preliminary data.</text>
</comment>
<evidence type="ECO:0000256" key="14">
    <source>
        <dbReference type="ARBA" id="ARBA00022801"/>
    </source>
</evidence>
<keyword evidence="16" id="KW-0735">Signal-anchor</keyword>
<dbReference type="GO" id="GO:0046677">
    <property type="term" value="P:response to antibiotic"/>
    <property type="evidence" value="ECO:0007669"/>
    <property type="project" value="UniProtKB-KW"/>
</dbReference>
<reference evidence="31 32" key="1">
    <citation type="submission" date="2019-08" db="EMBL/GenBank/DDBJ databases">
        <title>In-depth cultivation of the pig gut microbiome towards novel bacterial diversity and tailored functional studies.</title>
        <authorList>
            <person name="Wylensek D."/>
            <person name="Hitch T.C.A."/>
            <person name="Clavel T."/>
        </authorList>
    </citation>
    <scope>NUCLEOTIDE SEQUENCE [LARGE SCALE GENOMIC DNA]</scope>
    <source>
        <strain evidence="31 32">Oil+RF-744-WCA-WT-13</strain>
    </source>
</reference>
<keyword evidence="11" id="KW-0328">Glycosyltransferase</keyword>
<evidence type="ECO:0000256" key="8">
    <source>
        <dbReference type="ARBA" id="ARBA00022475"/>
    </source>
</evidence>
<comment type="similarity">
    <text evidence="5">In the N-terminal section; belongs to the glycosyltransferase 51 family.</text>
</comment>
<dbReference type="GO" id="GO:0008658">
    <property type="term" value="F:penicillin binding"/>
    <property type="evidence" value="ECO:0007669"/>
    <property type="project" value="InterPro"/>
</dbReference>
<keyword evidence="19 28" id="KW-0472">Membrane</keyword>
<dbReference type="PANTHER" id="PTHR32282">
    <property type="entry name" value="BINDING PROTEIN TRANSPEPTIDASE, PUTATIVE-RELATED"/>
    <property type="match status" value="1"/>
</dbReference>
<keyword evidence="18 28" id="KW-1133">Transmembrane helix</keyword>
<evidence type="ECO:0000256" key="17">
    <source>
        <dbReference type="ARBA" id="ARBA00022984"/>
    </source>
</evidence>
<evidence type="ECO:0000256" key="18">
    <source>
        <dbReference type="ARBA" id="ARBA00022989"/>
    </source>
</evidence>
<dbReference type="InterPro" id="IPR001460">
    <property type="entry name" value="PCN-bd_Tpept"/>
</dbReference>
<evidence type="ECO:0000259" key="30">
    <source>
        <dbReference type="Pfam" id="PF00912"/>
    </source>
</evidence>
<keyword evidence="15" id="KW-0133">Cell shape</keyword>
<protein>
    <recommendedName>
        <fullName evidence="7">Penicillin-binding protein 1A</fullName>
        <ecNumber evidence="24">2.4.99.28</ecNumber>
        <ecNumber evidence="6">3.4.16.4</ecNumber>
    </recommendedName>
</protein>
<keyword evidence="22" id="KW-0961">Cell wall biogenesis/degradation</keyword>
<evidence type="ECO:0000256" key="22">
    <source>
        <dbReference type="ARBA" id="ARBA00023316"/>
    </source>
</evidence>
<evidence type="ECO:0000256" key="11">
    <source>
        <dbReference type="ARBA" id="ARBA00022676"/>
    </source>
</evidence>
<dbReference type="EMBL" id="VUMV01000003">
    <property type="protein sequence ID" value="MST81841.1"/>
    <property type="molecule type" value="Genomic_DNA"/>
</dbReference>
<dbReference type="FunFam" id="1.10.3810.10:FF:000001">
    <property type="entry name" value="Penicillin-binding protein 1A"/>
    <property type="match status" value="1"/>
</dbReference>
<evidence type="ECO:0000256" key="5">
    <source>
        <dbReference type="ARBA" id="ARBA00007739"/>
    </source>
</evidence>
<dbReference type="Gene3D" id="3.40.710.10">
    <property type="entry name" value="DD-peptidase/beta-lactamase superfamily"/>
    <property type="match status" value="2"/>
</dbReference>
<dbReference type="GO" id="GO:0006508">
    <property type="term" value="P:proteolysis"/>
    <property type="evidence" value="ECO:0007669"/>
    <property type="project" value="UniProtKB-KW"/>
</dbReference>
<evidence type="ECO:0000256" key="16">
    <source>
        <dbReference type="ARBA" id="ARBA00022968"/>
    </source>
</evidence>
<dbReference type="GO" id="GO:0008360">
    <property type="term" value="P:regulation of cell shape"/>
    <property type="evidence" value="ECO:0007669"/>
    <property type="project" value="UniProtKB-KW"/>
</dbReference>
<evidence type="ECO:0000256" key="27">
    <source>
        <dbReference type="SAM" id="MobiDB-lite"/>
    </source>
</evidence>
<evidence type="ECO:0000256" key="20">
    <source>
        <dbReference type="ARBA" id="ARBA00023251"/>
    </source>
</evidence>
<dbReference type="InterPro" id="IPR012338">
    <property type="entry name" value="Beta-lactam/transpept-like"/>
</dbReference>
<dbReference type="AlphaFoldDB" id="A0A7X2P813"/>
<dbReference type="GO" id="GO:0005886">
    <property type="term" value="C:plasma membrane"/>
    <property type="evidence" value="ECO:0007669"/>
    <property type="project" value="UniProtKB-SubCell"/>
</dbReference>
<evidence type="ECO:0000256" key="1">
    <source>
        <dbReference type="ARBA" id="ARBA00002624"/>
    </source>
</evidence>
<evidence type="ECO:0000256" key="2">
    <source>
        <dbReference type="ARBA" id="ARBA00004401"/>
    </source>
</evidence>
<comment type="similarity">
    <text evidence="4">In the C-terminal section; belongs to the transpeptidase family.</text>
</comment>
<evidence type="ECO:0000256" key="9">
    <source>
        <dbReference type="ARBA" id="ARBA00022645"/>
    </source>
</evidence>
<keyword evidence="32" id="KW-1185">Reference proteome</keyword>
<evidence type="ECO:0000259" key="29">
    <source>
        <dbReference type="Pfam" id="PF00905"/>
    </source>
</evidence>
<dbReference type="EC" id="2.4.99.28" evidence="24"/>
<evidence type="ECO:0000256" key="12">
    <source>
        <dbReference type="ARBA" id="ARBA00022679"/>
    </source>
</evidence>
<keyword evidence="10" id="KW-0645">Protease</keyword>
<dbReference type="GO" id="GO:0030288">
    <property type="term" value="C:outer membrane-bounded periplasmic space"/>
    <property type="evidence" value="ECO:0007669"/>
    <property type="project" value="TreeGrafter"/>
</dbReference>
<dbReference type="InterPro" id="IPR036950">
    <property type="entry name" value="PBP_transglycosylase"/>
</dbReference>
<evidence type="ECO:0000256" key="15">
    <source>
        <dbReference type="ARBA" id="ARBA00022960"/>
    </source>
</evidence>
<evidence type="ECO:0000256" key="26">
    <source>
        <dbReference type="ARBA" id="ARBA00060592"/>
    </source>
</evidence>
<gene>
    <name evidence="31" type="ORF">FYJ60_05875</name>
</gene>
<evidence type="ECO:0000256" key="7">
    <source>
        <dbReference type="ARBA" id="ARBA00018638"/>
    </source>
</evidence>
<evidence type="ECO:0000313" key="32">
    <source>
        <dbReference type="Proteomes" id="UP000466864"/>
    </source>
</evidence>
<comment type="pathway">
    <text evidence="26">Glycan biosynthesis.</text>
</comment>
<dbReference type="GO" id="GO:0009002">
    <property type="term" value="F:serine-type D-Ala-D-Ala carboxypeptidase activity"/>
    <property type="evidence" value="ECO:0007669"/>
    <property type="project" value="UniProtKB-EC"/>
</dbReference>
<evidence type="ECO:0000256" key="6">
    <source>
        <dbReference type="ARBA" id="ARBA00012448"/>
    </source>
</evidence>
<dbReference type="Gene3D" id="1.10.3810.10">
    <property type="entry name" value="Biosynthetic peptidoglycan transglycosylase-like"/>
    <property type="match status" value="1"/>
</dbReference>
<evidence type="ECO:0000256" key="25">
    <source>
        <dbReference type="ARBA" id="ARBA00049902"/>
    </source>
</evidence>
<evidence type="ECO:0000256" key="28">
    <source>
        <dbReference type="SAM" id="Phobius"/>
    </source>
</evidence>
<dbReference type="GO" id="GO:0009252">
    <property type="term" value="P:peptidoglycan biosynthetic process"/>
    <property type="evidence" value="ECO:0007669"/>
    <property type="project" value="UniProtKB-UniPathway"/>
</dbReference>
<comment type="function">
    <text evidence="1">Cell wall formation. Synthesis of cross-linked peptidoglycan from the lipid intermediates. The enzyme has a penicillin-insensitive transglycosylase N-terminal domain (formation of linear glycan strands) and a penicillin-sensitive transpeptidase C-terminal domain (cross-linking of the peptide subunits).</text>
</comment>
<dbReference type="UniPathway" id="UPA00219"/>
<keyword evidence="8" id="KW-1003">Cell membrane</keyword>
<accession>A0A7X2P813</accession>
<proteinExistence type="inferred from homology"/>
<feature type="compositionally biased region" description="Low complexity" evidence="27">
    <location>
        <begin position="796"/>
        <end position="807"/>
    </location>
</feature>
<name>A0A7X2P813_9FIRM</name>
<keyword evidence="17" id="KW-0573">Peptidoglycan synthesis</keyword>
<evidence type="ECO:0000256" key="4">
    <source>
        <dbReference type="ARBA" id="ARBA00007090"/>
    </source>
</evidence>
<dbReference type="GO" id="GO:0008955">
    <property type="term" value="F:peptidoglycan glycosyltransferase activity"/>
    <property type="evidence" value="ECO:0007669"/>
    <property type="project" value="UniProtKB-EC"/>
</dbReference>
<comment type="pathway">
    <text evidence="3">Cell wall biogenesis; peptidoglycan biosynthesis.</text>
</comment>
<dbReference type="PANTHER" id="PTHR32282:SF11">
    <property type="entry name" value="PENICILLIN-BINDING PROTEIN 1B"/>
    <property type="match status" value="1"/>
</dbReference>
<feature type="domain" description="Glycosyl transferase family 51" evidence="30">
    <location>
        <begin position="82"/>
        <end position="271"/>
    </location>
</feature>
<dbReference type="InterPro" id="IPR023346">
    <property type="entry name" value="Lysozyme-like_dom_sf"/>
</dbReference>
<evidence type="ECO:0000256" key="24">
    <source>
        <dbReference type="ARBA" id="ARBA00044770"/>
    </source>
</evidence>
<comment type="catalytic activity">
    <reaction evidence="25">
        <text>[GlcNAc-(1-&gt;4)-Mur2Ac(oyl-L-Ala-gamma-D-Glu-L-Lys-D-Ala-D-Ala)](n)-di-trans,octa-cis-undecaprenyl diphosphate + beta-D-GlcNAc-(1-&gt;4)-Mur2Ac(oyl-L-Ala-gamma-D-Glu-L-Lys-D-Ala-D-Ala)-di-trans,octa-cis-undecaprenyl diphosphate = [GlcNAc-(1-&gt;4)-Mur2Ac(oyl-L-Ala-gamma-D-Glu-L-Lys-D-Ala-D-Ala)](n+1)-di-trans,octa-cis-undecaprenyl diphosphate + di-trans,octa-cis-undecaprenyl diphosphate + H(+)</text>
        <dbReference type="Rhea" id="RHEA:23708"/>
        <dbReference type="Rhea" id="RHEA-COMP:9602"/>
        <dbReference type="Rhea" id="RHEA-COMP:9603"/>
        <dbReference type="ChEBI" id="CHEBI:15378"/>
        <dbReference type="ChEBI" id="CHEBI:58405"/>
        <dbReference type="ChEBI" id="CHEBI:60033"/>
        <dbReference type="ChEBI" id="CHEBI:78435"/>
        <dbReference type="EC" id="2.4.99.28"/>
    </reaction>
</comment>
<dbReference type="Pfam" id="PF00905">
    <property type="entry name" value="Transpeptidase"/>
    <property type="match status" value="1"/>
</dbReference>
<dbReference type="RefSeq" id="WP_154457747.1">
    <property type="nucleotide sequence ID" value="NZ_VUMV01000003.1"/>
</dbReference>
<keyword evidence="13 28" id="KW-0812">Transmembrane</keyword>
<dbReference type="SUPFAM" id="SSF56601">
    <property type="entry name" value="beta-lactamase/transpeptidase-like"/>
    <property type="match status" value="1"/>
</dbReference>